<dbReference type="InterPro" id="IPR025996">
    <property type="entry name" value="MT1864/Rv1816-like_C"/>
</dbReference>
<evidence type="ECO:0000313" key="7">
    <source>
        <dbReference type="Proteomes" id="UP001149719"/>
    </source>
</evidence>
<keyword evidence="2 4" id="KW-0238">DNA-binding</keyword>
<evidence type="ECO:0000256" key="2">
    <source>
        <dbReference type="ARBA" id="ARBA00023125"/>
    </source>
</evidence>
<feature type="domain" description="HTH tetR-type" evidence="5">
    <location>
        <begin position="11"/>
        <end position="71"/>
    </location>
</feature>
<keyword evidence="1" id="KW-0805">Transcription regulation</keyword>
<evidence type="ECO:0000256" key="1">
    <source>
        <dbReference type="ARBA" id="ARBA00023015"/>
    </source>
</evidence>
<comment type="caution">
    <text evidence="6">The sequence shown here is derived from an EMBL/GenBank/DDBJ whole genome shotgun (WGS) entry which is preliminary data.</text>
</comment>
<dbReference type="Pfam" id="PF13305">
    <property type="entry name" value="TetR_C_33"/>
    <property type="match status" value="1"/>
</dbReference>
<gene>
    <name evidence="6" type="ORF">O1D97_16210</name>
</gene>
<evidence type="ECO:0000259" key="5">
    <source>
        <dbReference type="PROSITE" id="PS50977"/>
    </source>
</evidence>
<evidence type="ECO:0000256" key="3">
    <source>
        <dbReference type="ARBA" id="ARBA00023163"/>
    </source>
</evidence>
<dbReference type="Gene3D" id="1.10.357.10">
    <property type="entry name" value="Tetracycline Repressor, domain 2"/>
    <property type="match status" value="1"/>
</dbReference>
<name>A0ABT4JXJ6_9GAMM</name>
<dbReference type="EMBL" id="JAPUBN010000020">
    <property type="protein sequence ID" value="MCZ2723112.1"/>
    <property type="molecule type" value="Genomic_DNA"/>
</dbReference>
<proteinExistence type="predicted"/>
<dbReference type="PRINTS" id="PR00455">
    <property type="entry name" value="HTHTETR"/>
</dbReference>
<dbReference type="RefSeq" id="WP_269127209.1">
    <property type="nucleotide sequence ID" value="NZ_JAPUBN010000020.1"/>
</dbReference>
<dbReference type="InterPro" id="IPR001647">
    <property type="entry name" value="HTH_TetR"/>
</dbReference>
<dbReference type="InterPro" id="IPR009057">
    <property type="entry name" value="Homeodomain-like_sf"/>
</dbReference>
<protein>
    <submittedName>
        <fullName evidence="6">TetR/AcrR family transcriptional regulator</fullName>
    </submittedName>
</protein>
<dbReference type="SUPFAM" id="SSF46689">
    <property type="entry name" value="Homeodomain-like"/>
    <property type="match status" value="1"/>
</dbReference>
<evidence type="ECO:0000313" key="6">
    <source>
        <dbReference type="EMBL" id="MCZ2723112.1"/>
    </source>
</evidence>
<dbReference type="Proteomes" id="UP001149719">
    <property type="component" value="Unassembled WGS sequence"/>
</dbReference>
<accession>A0ABT4JXJ6</accession>
<keyword evidence="3" id="KW-0804">Transcription</keyword>
<evidence type="ECO:0000256" key="4">
    <source>
        <dbReference type="PROSITE-ProRule" id="PRU00335"/>
    </source>
</evidence>
<reference evidence="6" key="1">
    <citation type="submission" date="2022-12" db="EMBL/GenBank/DDBJ databases">
        <title>Marinomonas 15G1-11 sp. nov, isolated from marine algae.</title>
        <authorList>
            <person name="Butt M."/>
            <person name="Choi D.G."/>
            <person name="Kim J.M."/>
            <person name="Lee J.K."/>
            <person name="Baek J.H."/>
            <person name="Jeon C.O."/>
        </authorList>
    </citation>
    <scope>NUCLEOTIDE SEQUENCE</scope>
    <source>
        <strain evidence="6">15G1-11</strain>
    </source>
</reference>
<feature type="DNA-binding region" description="H-T-H motif" evidence="4">
    <location>
        <begin position="34"/>
        <end position="53"/>
    </location>
</feature>
<dbReference type="PROSITE" id="PS50977">
    <property type="entry name" value="HTH_TETR_2"/>
    <property type="match status" value="1"/>
</dbReference>
<dbReference type="SUPFAM" id="SSF48498">
    <property type="entry name" value="Tetracyclin repressor-like, C-terminal domain"/>
    <property type="match status" value="1"/>
</dbReference>
<dbReference type="Pfam" id="PF00440">
    <property type="entry name" value="TetR_N"/>
    <property type="match status" value="1"/>
</dbReference>
<sequence length="206" mass="23668">MKNTKSTYHHGDLKQSLVLTATKILKEDGVDGLSMRKLADQVGVSRTAPYHHFKDKTALLCNIAEQGFLLQSKNLSTYIINPKKSNCLTLFKEYVYSYIQFAEEHRETYDLMFGRDIWKAENITDSLKSESKNSFKLWVQWVEILQKEEVLPKTDPPLRVAQTTWATLHGMCRLLIDGIYLDNQDLAIMTQSAINLLTHKNQTNVS</sequence>
<organism evidence="6 7">
    <name type="scientific">Marinomonas phaeophyticola</name>
    <dbReference type="NCBI Taxonomy" id="3004091"/>
    <lineage>
        <taxon>Bacteria</taxon>
        <taxon>Pseudomonadati</taxon>
        <taxon>Pseudomonadota</taxon>
        <taxon>Gammaproteobacteria</taxon>
        <taxon>Oceanospirillales</taxon>
        <taxon>Oceanospirillaceae</taxon>
        <taxon>Marinomonas</taxon>
    </lineage>
</organism>
<dbReference type="InterPro" id="IPR036271">
    <property type="entry name" value="Tet_transcr_reg_TetR-rel_C_sf"/>
</dbReference>
<keyword evidence="7" id="KW-1185">Reference proteome</keyword>